<evidence type="ECO:0000313" key="1">
    <source>
        <dbReference type="EMBL" id="SEA37381.1"/>
    </source>
</evidence>
<reference evidence="1 2" key="1">
    <citation type="submission" date="2016-10" db="EMBL/GenBank/DDBJ databases">
        <authorList>
            <person name="de Groot N.N."/>
        </authorList>
    </citation>
    <scope>NUCLEOTIDE SEQUENCE [LARGE SCALE GENOMIC DNA]</scope>
    <source>
        <strain evidence="1 2">DSM 21228</strain>
    </source>
</reference>
<dbReference type="AlphaFoldDB" id="A0A1H4ANH8"/>
<gene>
    <name evidence="1" type="ORF">SAMN05660964_01433</name>
</gene>
<name>A0A1H4ANH8_9GAMM</name>
<accession>A0A1H4ANH8</accession>
<keyword evidence="2" id="KW-1185">Reference proteome</keyword>
<dbReference type="STRING" id="525918.SAMN05660964_01433"/>
<proteinExistence type="predicted"/>
<dbReference type="RefSeq" id="WP_093066862.1">
    <property type="nucleotide sequence ID" value="NZ_FNQP01000007.1"/>
</dbReference>
<evidence type="ECO:0000313" key="2">
    <source>
        <dbReference type="Proteomes" id="UP000199397"/>
    </source>
</evidence>
<dbReference type="OrthoDB" id="583539at2"/>
<organism evidence="1 2">
    <name type="scientific">Thiothrix caldifontis</name>
    <dbReference type="NCBI Taxonomy" id="525918"/>
    <lineage>
        <taxon>Bacteria</taxon>
        <taxon>Pseudomonadati</taxon>
        <taxon>Pseudomonadota</taxon>
        <taxon>Gammaproteobacteria</taxon>
        <taxon>Thiotrichales</taxon>
        <taxon>Thiotrichaceae</taxon>
        <taxon>Thiothrix</taxon>
    </lineage>
</organism>
<sequence>MATKLSVNDLLAGSSQKHTVTIPAHVLPEDAQAAGGEVLLRPLTVGDVQRIGKAAKDQGVLTSVLMVQQALVEPPMSVEQVSRLSAGLAQFLLGEVNRISGLSLSEENLQQAIKAPLTRAIFILAREFGWTPAECAELTVGQVLLYLEMLAGDSRDATREDTA</sequence>
<dbReference type="EMBL" id="FNQP01000007">
    <property type="protein sequence ID" value="SEA37381.1"/>
    <property type="molecule type" value="Genomic_DNA"/>
</dbReference>
<protein>
    <submittedName>
        <fullName evidence="1">Uncharacterized protein</fullName>
    </submittedName>
</protein>
<dbReference type="Proteomes" id="UP000199397">
    <property type="component" value="Unassembled WGS sequence"/>
</dbReference>